<evidence type="ECO:0000256" key="3">
    <source>
        <dbReference type="ARBA" id="ARBA00022679"/>
    </source>
</evidence>
<dbReference type="InterPro" id="IPR029063">
    <property type="entry name" value="SAM-dependent_MTases_sf"/>
</dbReference>
<dbReference type="SUPFAM" id="SSF53335">
    <property type="entry name" value="S-adenosyl-L-methionine-dependent methyltransferases"/>
    <property type="match status" value="1"/>
</dbReference>
<organism evidence="4 5">
    <name type="scientific">Cyanidium caldarium</name>
    <name type="common">Red alga</name>
    <dbReference type="NCBI Taxonomy" id="2771"/>
    <lineage>
        <taxon>Eukaryota</taxon>
        <taxon>Rhodophyta</taxon>
        <taxon>Bangiophyceae</taxon>
        <taxon>Cyanidiales</taxon>
        <taxon>Cyanidiaceae</taxon>
        <taxon>Cyanidium</taxon>
    </lineage>
</organism>
<gene>
    <name evidence="4" type="ORF">CDCA_CDCA13G3735</name>
</gene>
<dbReference type="PANTHER" id="PTHR22809">
    <property type="entry name" value="METHYLTRANSFERASE-RELATED"/>
    <property type="match status" value="1"/>
</dbReference>
<dbReference type="Gene3D" id="3.40.50.150">
    <property type="entry name" value="Vaccinia Virus protein VP39"/>
    <property type="match status" value="1"/>
</dbReference>
<dbReference type="PANTHER" id="PTHR22809:SF5">
    <property type="entry name" value="TRNA N(3)-METHYLCYTIDINE METHYLTRANSFERASE METTL6"/>
    <property type="match status" value="1"/>
</dbReference>
<accession>A0AAV9IZF0</accession>
<evidence type="ECO:0008006" key="6">
    <source>
        <dbReference type="Google" id="ProtNLM"/>
    </source>
</evidence>
<dbReference type="EMBL" id="JANCYW010000013">
    <property type="protein sequence ID" value="KAK4537710.1"/>
    <property type="molecule type" value="Genomic_DNA"/>
</dbReference>
<sequence length="360" mass="40672">METWSPPRRRAQRILLALEAAAAGREQRDTVVGEEDVRAAVSAWPPQLPLARRLRTPTSTAAVREVSYWERFYREKRDSFFKHRYNLRAEFPELMPEAVRADPYAHIPPHVPRRRVASADWQARLPQSTFVLAEAAAAALRVAECGCGVGNALVPLLRAQPSAYFFAFDFAPAAVRLLLQHPEMDEARVYAYVSDIAAAEQEEEEQEGTIHSTGAYRPPPLPCHYVTCVWTLSAVPATHLSLVVQRLARMLLPGGSVLLRDYAVGDLAQLRHPACARVPGTAHEYLRGDGTRVHYFTTDELQALFEGAGLHTEYVRLQHRVVVNRKERLSMHRRWVAAKFTRPEQEGRRGRQGADRCEEL</sequence>
<evidence type="ECO:0000256" key="2">
    <source>
        <dbReference type="ARBA" id="ARBA00022603"/>
    </source>
</evidence>
<dbReference type="Proteomes" id="UP001301350">
    <property type="component" value="Unassembled WGS sequence"/>
</dbReference>
<dbReference type="AlphaFoldDB" id="A0AAV9IZF0"/>
<name>A0AAV9IZF0_CYACA</name>
<dbReference type="InterPro" id="IPR026113">
    <property type="entry name" value="METTL2/6/8-like"/>
</dbReference>
<comment type="caution">
    <text evidence="4">The sequence shown here is derived from an EMBL/GenBank/DDBJ whole genome shotgun (WGS) entry which is preliminary data.</text>
</comment>
<dbReference type="Pfam" id="PF13489">
    <property type="entry name" value="Methyltransf_23"/>
    <property type="match status" value="1"/>
</dbReference>
<dbReference type="GO" id="GO:0008757">
    <property type="term" value="F:S-adenosylmethionine-dependent methyltransferase activity"/>
    <property type="evidence" value="ECO:0007669"/>
    <property type="project" value="UniProtKB-ARBA"/>
</dbReference>
<evidence type="ECO:0000256" key="1">
    <source>
        <dbReference type="ARBA" id="ARBA00009725"/>
    </source>
</evidence>
<evidence type="ECO:0000313" key="4">
    <source>
        <dbReference type="EMBL" id="KAK4537710.1"/>
    </source>
</evidence>
<protein>
    <recommendedName>
        <fullName evidence="6">Methyltransferase-like protein</fullName>
    </recommendedName>
</protein>
<proteinExistence type="inferred from homology"/>
<keyword evidence="3" id="KW-0808">Transferase</keyword>
<evidence type="ECO:0000313" key="5">
    <source>
        <dbReference type="Proteomes" id="UP001301350"/>
    </source>
</evidence>
<comment type="similarity">
    <text evidence="1">Belongs to the methyltransferase superfamily. METL family.</text>
</comment>
<dbReference type="GO" id="GO:0032259">
    <property type="term" value="P:methylation"/>
    <property type="evidence" value="ECO:0007669"/>
    <property type="project" value="UniProtKB-KW"/>
</dbReference>
<keyword evidence="2" id="KW-0489">Methyltransferase</keyword>
<dbReference type="GO" id="GO:0008173">
    <property type="term" value="F:RNA methyltransferase activity"/>
    <property type="evidence" value="ECO:0007669"/>
    <property type="project" value="UniProtKB-ARBA"/>
</dbReference>
<keyword evidence="5" id="KW-1185">Reference proteome</keyword>
<reference evidence="4 5" key="1">
    <citation type="submission" date="2022-07" db="EMBL/GenBank/DDBJ databases">
        <title>Genome-wide signatures of adaptation to extreme environments.</title>
        <authorList>
            <person name="Cho C.H."/>
            <person name="Yoon H.S."/>
        </authorList>
    </citation>
    <scope>NUCLEOTIDE SEQUENCE [LARGE SCALE GENOMIC DNA]</scope>
    <source>
        <strain evidence="4 5">DBV 063 E5</strain>
    </source>
</reference>